<dbReference type="STRING" id="1380566.A0A179G6B3"/>
<gene>
    <name evidence="2" type="ORF">VFPPC_01082</name>
</gene>
<evidence type="ECO:0000259" key="1">
    <source>
        <dbReference type="Pfam" id="PF09949"/>
    </source>
</evidence>
<evidence type="ECO:0000313" key="2">
    <source>
        <dbReference type="EMBL" id="OAQ73355.1"/>
    </source>
</evidence>
<dbReference type="PANTHER" id="PTHR28208">
    <property type="entry name" value="PHOSPHATIDATE PHOSPHATASE APP1"/>
    <property type="match status" value="1"/>
</dbReference>
<dbReference type="RefSeq" id="XP_018149438.1">
    <property type="nucleotide sequence ID" value="XM_018280972.1"/>
</dbReference>
<dbReference type="Pfam" id="PF09949">
    <property type="entry name" value="APP1_cat"/>
    <property type="match status" value="1"/>
</dbReference>
<dbReference type="InterPro" id="IPR052935">
    <property type="entry name" value="Mg2+_PAP"/>
</dbReference>
<sequence>MAHNDYSPSNLASAMQLRTRKENKFDEIESSLAHAKSSTVPLAQGQSRLASWLNRFNVLQPFAKPATNEDIVWLFDNTAYESPRTGTWQAEFVAAVFEREDKDTLMDMVTGVVRAVGLADDAAERETVEERVLPFLWDIRPARTVIATQNRKSLKLGPTNINGLSSNELKVPNNNRGSLVKTSTKIGGGRGSITNMQTYYAGDDGWGIISDIDDTIKVTMTSDPIGILRETFISSPTPVPGMPELYGQIASFLPKDTAWFYLSASPYNLYPFLKQFRKQYYPPGTLILRDSSWKTVAGLLSALTLRTEEYKVDRMKKINTWLPKRKMIVIGDSTQSDPEAYGEVYRTVPGWIQLILIRKATDVAAVGIDEKNEPERFEKAFQDIPRDAWHVFEDPAECVEIIKRTIQEGE</sequence>
<comment type="caution">
    <text evidence="2">The sequence shown here is derived from an EMBL/GenBank/DDBJ whole genome shotgun (WGS) entry which is preliminary data.</text>
</comment>
<dbReference type="KEGG" id="pchm:VFPPC_01082"/>
<feature type="domain" description="Phosphatidate phosphatase APP1 catalytic" evidence="1">
    <location>
        <begin position="206"/>
        <end position="359"/>
    </location>
</feature>
<accession>A0A179G6B3</accession>
<evidence type="ECO:0000313" key="3">
    <source>
        <dbReference type="Proteomes" id="UP000078397"/>
    </source>
</evidence>
<dbReference type="EMBL" id="LSBJ02000001">
    <property type="protein sequence ID" value="OAQ73355.1"/>
    <property type="molecule type" value="Genomic_DNA"/>
</dbReference>
<dbReference type="AlphaFoldDB" id="A0A179G6B3"/>
<dbReference type="GeneID" id="28844966"/>
<dbReference type="OrthoDB" id="414243at2759"/>
<dbReference type="GO" id="GO:0030479">
    <property type="term" value="C:actin cortical patch"/>
    <property type="evidence" value="ECO:0007669"/>
    <property type="project" value="TreeGrafter"/>
</dbReference>
<proteinExistence type="predicted"/>
<dbReference type="InterPro" id="IPR019236">
    <property type="entry name" value="APP1_cat"/>
</dbReference>
<protein>
    <submittedName>
        <fullName evidence="2">Actin filament organization protein App1-like protein</fullName>
    </submittedName>
</protein>
<keyword evidence="3" id="KW-1185">Reference proteome</keyword>
<dbReference type="PANTHER" id="PTHR28208:SF1">
    <property type="entry name" value="FILAMENT ORGANIZATION PROTEIN APP1-LIKE, PUTATIVE (AFU_ORTHOLOGUE AFUA_1G06650)-RELATED"/>
    <property type="match status" value="1"/>
</dbReference>
<dbReference type="GO" id="GO:0008195">
    <property type="term" value="F:phosphatidate phosphatase activity"/>
    <property type="evidence" value="ECO:0007669"/>
    <property type="project" value="InterPro"/>
</dbReference>
<organism evidence="2 3">
    <name type="scientific">Pochonia chlamydosporia 170</name>
    <dbReference type="NCBI Taxonomy" id="1380566"/>
    <lineage>
        <taxon>Eukaryota</taxon>
        <taxon>Fungi</taxon>
        <taxon>Dikarya</taxon>
        <taxon>Ascomycota</taxon>
        <taxon>Pezizomycotina</taxon>
        <taxon>Sordariomycetes</taxon>
        <taxon>Hypocreomycetidae</taxon>
        <taxon>Hypocreales</taxon>
        <taxon>Clavicipitaceae</taxon>
        <taxon>Pochonia</taxon>
    </lineage>
</organism>
<reference evidence="2 3" key="1">
    <citation type="journal article" date="2016" name="PLoS Pathog.">
        <title>Biosynthesis of antibiotic leucinostatins in bio-control fungus Purpureocillium lilacinum and their inhibition on phytophthora revealed by genome mining.</title>
        <authorList>
            <person name="Wang G."/>
            <person name="Liu Z."/>
            <person name="Lin R."/>
            <person name="Li E."/>
            <person name="Mao Z."/>
            <person name="Ling J."/>
            <person name="Yang Y."/>
            <person name="Yin W.B."/>
            <person name="Xie B."/>
        </authorList>
    </citation>
    <scope>NUCLEOTIDE SEQUENCE [LARGE SCALE GENOMIC DNA]</scope>
    <source>
        <strain evidence="2">170</strain>
    </source>
</reference>
<name>A0A179G6B3_METCM</name>
<dbReference type="Proteomes" id="UP000078397">
    <property type="component" value="Unassembled WGS sequence"/>
</dbReference>